<feature type="transmembrane region" description="Helical" evidence="5">
    <location>
        <begin position="211"/>
        <end position="229"/>
    </location>
</feature>
<evidence type="ECO:0000256" key="2">
    <source>
        <dbReference type="ARBA" id="ARBA00022692"/>
    </source>
</evidence>
<reference evidence="6" key="1">
    <citation type="journal article" date="2020" name="mSystems">
        <title>Genome- and Community-Level Interaction Insights into Carbon Utilization and Element Cycling Functions of Hydrothermarchaeota in Hydrothermal Sediment.</title>
        <authorList>
            <person name="Zhou Z."/>
            <person name="Liu Y."/>
            <person name="Xu W."/>
            <person name="Pan J."/>
            <person name="Luo Z.H."/>
            <person name="Li M."/>
        </authorList>
    </citation>
    <scope>NUCLEOTIDE SEQUENCE [LARGE SCALE GENOMIC DNA]</scope>
    <source>
        <strain evidence="6">SpSt-1056</strain>
    </source>
</reference>
<dbReference type="Gene3D" id="1.20.120.1780">
    <property type="entry name" value="UbiA prenyltransferase"/>
    <property type="match status" value="1"/>
</dbReference>
<dbReference type="InterPro" id="IPR050475">
    <property type="entry name" value="Prenyltransferase_related"/>
</dbReference>
<keyword evidence="4 5" id="KW-0472">Membrane</keyword>
<evidence type="ECO:0000313" key="6">
    <source>
        <dbReference type="EMBL" id="HHK67641.1"/>
    </source>
</evidence>
<sequence length="282" mass="30847">MRLNRSKLVGFAGLNKSYFSLFTSPFLALLTTLLVGVSAPAEVFSLGVYFLLATAFLNSYNNVMDVKSDALTKQGFPIPAGVITSAEAMAYSTSLAMLSVIVALRTLFVQIAAGAMLLLDLFLAFLYSTPKVRLKRFPVVKGSTLVSHTFLIPFIVAVLLTERNLLSYSMVIPPIFLMGLGIHTVQDIGDVRGDRFMGDKTIPLLFGTKKAVVFALSLVLSALMYVVFLEVQLKTLAILSLLAQTAMVSLLLFREELWKNVFWGSSAVSFLTLASLLYRCCV</sequence>
<feature type="transmembrane region" description="Helical" evidence="5">
    <location>
        <begin position="107"/>
        <end position="127"/>
    </location>
</feature>
<proteinExistence type="predicted"/>
<dbReference type="EMBL" id="DRWN01000009">
    <property type="protein sequence ID" value="HHK67641.1"/>
    <property type="molecule type" value="Genomic_DNA"/>
</dbReference>
<name>A0A7C5LBB8_CALS0</name>
<dbReference type="Gene3D" id="1.10.357.140">
    <property type="entry name" value="UbiA prenyltransferase"/>
    <property type="match status" value="1"/>
</dbReference>
<keyword evidence="2 5" id="KW-0812">Transmembrane</keyword>
<gene>
    <name evidence="6" type="ORF">ENM11_00595</name>
</gene>
<feature type="transmembrane region" description="Helical" evidence="5">
    <location>
        <begin position="46"/>
        <end position="64"/>
    </location>
</feature>
<dbReference type="GO" id="GO:0016765">
    <property type="term" value="F:transferase activity, transferring alkyl or aryl (other than methyl) groups"/>
    <property type="evidence" value="ECO:0007669"/>
    <property type="project" value="InterPro"/>
</dbReference>
<dbReference type="PANTHER" id="PTHR42723">
    <property type="entry name" value="CHLOROPHYLL SYNTHASE"/>
    <property type="match status" value="1"/>
</dbReference>
<feature type="transmembrane region" description="Helical" evidence="5">
    <location>
        <begin position="76"/>
        <end position="101"/>
    </location>
</feature>
<feature type="transmembrane region" description="Helical" evidence="5">
    <location>
        <begin position="139"/>
        <end position="160"/>
    </location>
</feature>
<feature type="transmembrane region" description="Helical" evidence="5">
    <location>
        <begin position="260"/>
        <end position="278"/>
    </location>
</feature>
<organism evidence="6">
    <name type="scientific">Caldiarchaeum subterraneum</name>
    <dbReference type="NCBI Taxonomy" id="311458"/>
    <lineage>
        <taxon>Archaea</taxon>
        <taxon>Nitrososphaerota</taxon>
        <taxon>Candidatus Caldarchaeales</taxon>
        <taxon>Candidatus Caldarchaeaceae</taxon>
        <taxon>Candidatus Caldarchaeum</taxon>
    </lineage>
</organism>
<dbReference type="InterPro" id="IPR044878">
    <property type="entry name" value="UbiA_sf"/>
</dbReference>
<dbReference type="GO" id="GO:0005886">
    <property type="term" value="C:plasma membrane"/>
    <property type="evidence" value="ECO:0007669"/>
    <property type="project" value="UniProtKB-SubCell"/>
</dbReference>
<comment type="subcellular location">
    <subcellularLocation>
        <location evidence="1">Cell membrane</location>
        <topology evidence="1">Multi-pass membrane protein</topology>
    </subcellularLocation>
</comment>
<evidence type="ECO:0008006" key="7">
    <source>
        <dbReference type="Google" id="ProtNLM"/>
    </source>
</evidence>
<dbReference type="InterPro" id="IPR000537">
    <property type="entry name" value="UbiA_prenyltransferase"/>
</dbReference>
<dbReference type="Pfam" id="PF01040">
    <property type="entry name" value="UbiA"/>
    <property type="match status" value="1"/>
</dbReference>
<evidence type="ECO:0000256" key="5">
    <source>
        <dbReference type="SAM" id="Phobius"/>
    </source>
</evidence>
<evidence type="ECO:0000256" key="3">
    <source>
        <dbReference type="ARBA" id="ARBA00022989"/>
    </source>
</evidence>
<dbReference type="AlphaFoldDB" id="A0A7C5LBB8"/>
<evidence type="ECO:0000256" key="4">
    <source>
        <dbReference type="ARBA" id="ARBA00023136"/>
    </source>
</evidence>
<evidence type="ECO:0000256" key="1">
    <source>
        <dbReference type="ARBA" id="ARBA00004651"/>
    </source>
</evidence>
<feature type="transmembrane region" description="Helical" evidence="5">
    <location>
        <begin position="235"/>
        <end position="253"/>
    </location>
</feature>
<feature type="transmembrane region" description="Helical" evidence="5">
    <location>
        <begin position="21"/>
        <end position="40"/>
    </location>
</feature>
<keyword evidence="3 5" id="KW-1133">Transmembrane helix</keyword>
<accession>A0A7C5LBB8</accession>
<protein>
    <recommendedName>
        <fullName evidence="7">Prenyltransferase</fullName>
    </recommendedName>
</protein>
<comment type="caution">
    <text evidence="6">The sequence shown here is derived from an EMBL/GenBank/DDBJ whole genome shotgun (WGS) entry which is preliminary data.</text>
</comment>
<dbReference type="PANTHER" id="PTHR42723:SF1">
    <property type="entry name" value="CHLOROPHYLL SYNTHASE, CHLOROPLASTIC"/>
    <property type="match status" value="1"/>
</dbReference>